<dbReference type="OrthoDB" id="5112469at2"/>
<evidence type="ECO:0000256" key="3">
    <source>
        <dbReference type="ARBA" id="ARBA00023163"/>
    </source>
</evidence>
<dbReference type="GO" id="GO:0003700">
    <property type="term" value="F:DNA-binding transcription factor activity"/>
    <property type="evidence" value="ECO:0007669"/>
    <property type="project" value="TreeGrafter"/>
</dbReference>
<feature type="region of interest" description="Disordered" evidence="5">
    <location>
        <begin position="1"/>
        <end position="26"/>
    </location>
</feature>
<dbReference type="Proteomes" id="UP000265581">
    <property type="component" value="Unassembled WGS sequence"/>
</dbReference>
<dbReference type="InterPro" id="IPR036271">
    <property type="entry name" value="Tet_transcr_reg_TetR-rel_C_sf"/>
</dbReference>
<evidence type="ECO:0000256" key="5">
    <source>
        <dbReference type="SAM" id="MobiDB-lite"/>
    </source>
</evidence>
<dbReference type="PANTHER" id="PTHR30055:SF234">
    <property type="entry name" value="HTH-TYPE TRANSCRIPTIONAL REGULATOR BETI"/>
    <property type="match status" value="1"/>
</dbReference>
<keyword evidence="2 4" id="KW-0238">DNA-binding</keyword>
<dbReference type="Pfam" id="PF00440">
    <property type="entry name" value="TetR_N"/>
    <property type="match status" value="1"/>
</dbReference>
<evidence type="ECO:0000256" key="4">
    <source>
        <dbReference type="PROSITE-ProRule" id="PRU00335"/>
    </source>
</evidence>
<feature type="DNA-binding region" description="H-T-H motif" evidence="4">
    <location>
        <begin position="51"/>
        <end position="70"/>
    </location>
</feature>
<comment type="caution">
    <text evidence="7">The sequence shown here is derived from an EMBL/GenBank/DDBJ whole genome shotgun (WGS) entry which is preliminary data.</text>
</comment>
<evidence type="ECO:0000259" key="6">
    <source>
        <dbReference type="PROSITE" id="PS50977"/>
    </source>
</evidence>
<dbReference type="PRINTS" id="PR00455">
    <property type="entry name" value="HTHTETR"/>
</dbReference>
<feature type="domain" description="HTH tetR-type" evidence="6">
    <location>
        <begin position="28"/>
        <end position="88"/>
    </location>
</feature>
<dbReference type="InterPro" id="IPR009057">
    <property type="entry name" value="Homeodomain-like_sf"/>
</dbReference>
<organism evidence="7 8">
    <name type="scientific">Aeromicrobium endophyticum</name>
    <dbReference type="NCBI Taxonomy" id="2292704"/>
    <lineage>
        <taxon>Bacteria</taxon>
        <taxon>Bacillati</taxon>
        <taxon>Actinomycetota</taxon>
        <taxon>Actinomycetes</taxon>
        <taxon>Propionibacteriales</taxon>
        <taxon>Nocardioidaceae</taxon>
        <taxon>Aeromicrobium</taxon>
    </lineage>
</organism>
<keyword evidence="1" id="KW-0805">Transcription regulation</keyword>
<dbReference type="Gene3D" id="1.10.357.10">
    <property type="entry name" value="Tetracycline Repressor, domain 2"/>
    <property type="match status" value="1"/>
</dbReference>
<dbReference type="InterPro" id="IPR050109">
    <property type="entry name" value="HTH-type_TetR-like_transc_reg"/>
</dbReference>
<reference evidence="7 8" key="1">
    <citation type="submission" date="2018-08" db="EMBL/GenBank/DDBJ databases">
        <title>Aeromicrobium sp. M2KJ-4, whole genome shotgun sequence.</title>
        <authorList>
            <person name="Tuo L."/>
        </authorList>
    </citation>
    <scope>NUCLEOTIDE SEQUENCE [LARGE SCALE GENOMIC DNA]</scope>
    <source>
        <strain evidence="7 8">M2KJ-4</strain>
    </source>
</reference>
<evidence type="ECO:0000256" key="1">
    <source>
        <dbReference type="ARBA" id="ARBA00023015"/>
    </source>
</evidence>
<dbReference type="PANTHER" id="PTHR30055">
    <property type="entry name" value="HTH-TYPE TRANSCRIPTIONAL REGULATOR RUTR"/>
    <property type="match status" value="1"/>
</dbReference>
<dbReference type="Gene3D" id="1.10.10.60">
    <property type="entry name" value="Homeodomain-like"/>
    <property type="match status" value="1"/>
</dbReference>
<evidence type="ECO:0000313" key="8">
    <source>
        <dbReference type="Proteomes" id="UP000265581"/>
    </source>
</evidence>
<accession>A0A371PC96</accession>
<dbReference type="GO" id="GO:0000976">
    <property type="term" value="F:transcription cis-regulatory region binding"/>
    <property type="evidence" value="ECO:0007669"/>
    <property type="project" value="TreeGrafter"/>
</dbReference>
<gene>
    <name evidence="7" type="ORF">DX116_08275</name>
</gene>
<sequence length="221" mass="24139">MTDGDRGPDVAVTDAPSPKGAPTTARGVRTRAALVAAARTVFERDGFLASRLTDITAEASCSTGTFYTYFVSKEEIFLAVMEAAKDEMLHPGVPHVEASDDPVSVIEASNRGYFEAYARNAKLMMLQEQVATIDADFRQRRLERGEAFARRNAKAISRMQDDGLVDAALDPIMTSRALSGMVGRLAYSSFALGMQWSVDDLVETSTRLWANALGLRYRDDA</sequence>
<name>A0A371PC96_9ACTN</name>
<dbReference type="SUPFAM" id="SSF46689">
    <property type="entry name" value="Homeodomain-like"/>
    <property type="match status" value="1"/>
</dbReference>
<dbReference type="SUPFAM" id="SSF48498">
    <property type="entry name" value="Tetracyclin repressor-like, C-terminal domain"/>
    <property type="match status" value="1"/>
</dbReference>
<evidence type="ECO:0000256" key="2">
    <source>
        <dbReference type="ARBA" id="ARBA00023125"/>
    </source>
</evidence>
<dbReference type="RefSeq" id="WP_119703637.1">
    <property type="nucleotide sequence ID" value="NZ_JBHSOI010000001.1"/>
</dbReference>
<keyword evidence="3" id="KW-0804">Transcription</keyword>
<evidence type="ECO:0000313" key="7">
    <source>
        <dbReference type="EMBL" id="REK73527.1"/>
    </source>
</evidence>
<proteinExistence type="predicted"/>
<dbReference type="EMBL" id="QUBR01000001">
    <property type="protein sequence ID" value="REK73527.1"/>
    <property type="molecule type" value="Genomic_DNA"/>
</dbReference>
<protein>
    <submittedName>
        <fullName evidence="7">TetR/AcrR family transcriptional regulator</fullName>
    </submittedName>
</protein>
<dbReference type="PROSITE" id="PS50977">
    <property type="entry name" value="HTH_TETR_2"/>
    <property type="match status" value="1"/>
</dbReference>
<dbReference type="AlphaFoldDB" id="A0A371PC96"/>
<keyword evidence="8" id="KW-1185">Reference proteome</keyword>
<dbReference type="InterPro" id="IPR001647">
    <property type="entry name" value="HTH_TetR"/>
</dbReference>